<keyword evidence="1" id="KW-1133">Transmembrane helix</keyword>
<name>A0A6G1IZ47_9PLEO</name>
<sequence length="139" mass="15501">MLVAPCLMRHFIANIHSHGLVLFCIASIVSAALIFTTLKHIPPTTRYLRHSNQQPSGGRGVIAGRTSTHTANIFPLTIEEMSRDKIAVCMYERHDSNSFINNFTFQFHTPAAPRAIPKPHSLRIRNRTATIPKAHGKGH</sequence>
<evidence type="ECO:0000313" key="3">
    <source>
        <dbReference type="Proteomes" id="UP000799291"/>
    </source>
</evidence>
<reference evidence="2" key="1">
    <citation type="journal article" date="2020" name="Stud. Mycol.">
        <title>101 Dothideomycetes genomes: a test case for predicting lifestyles and emergence of pathogens.</title>
        <authorList>
            <person name="Haridas S."/>
            <person name="Albert R."/>
            <person name="Binder M."/>
            <person name="Bloem J."/>
            <person name="Labutti K."/>
            <person name="Salamov A."/>
            <person name="Andreopoulos B."/>
            <person name="Baker S."/>
            <person name="Barry K."/>
            <person name="Bills G."/>
            <person name="Bluhm B."/>
            <person name="Cannon C."/>
            <person name="Castanera R."/>
            <person name="Culley D."/>
            <person name="Daum C."/>
            <person name="Ezra D."/>
            <person name="Gonzalez J."/>
            <person name="Henrissat B."/>
            <person name="Kuo A."/>
            <person name="Liang C."/>
            <person name="Lipzen A."/>
            <person name="Lutzoni F."/>
            <person name="Magnuson J."/>
            <person name="Mondo S."/>
            <person name="Nolan M."/>
            <person name="Ohm R."/>
            <person name="Pangilinan J."/>
            <person name="Park H.-J."/>
            <person name="Ramirez L."/>
            <person name="Alfaro M."/>
            <person name="Sun H."/>
            <person name="Tritt A."/>
            <person name="Yoshinaga Y."/>
            <person name="Zwiers L.-H."/>
            <person name="Turgeon B."/>
            <person name="Goodwin S."/>
            <person name="Spatafora J."/>
            <person name="Crous P."/>
            <person name="Grigoriev I."/>
        </authorList>
    </citation>
    <scope>NUCLEOTIDE SEQUENCE</scope>
    <source>
        <strain evidence="2">CBS 122367</strain>
    </source>
</reference>
<organism evidence="2 3">
    <name type="scientific">Lentithecium fluviatile CBS 122367</name>
    <dbReference type="NCBI Taxonomy" id="1168545"/>
    <lineage>
        <taxon>Eukaryota</taxon>
        <taxon>Fungi</taxon>
        <taxon>Dikarya</taxon>
        <taxon>Ascomycota</taxon>
        <taxon>Pezizomycotina</taxon>
        <taxon>Dothideomycetes</taxon>
        <taxon>Pleosporomycetidae</taxon>
        <taxon>Pleosporales</taxon>
        <taxon>Massarineae</taxon>
        <taxon>Lentitheciaceae</taxon>
        <taxon>Lentithecium</taxon>
    </lineage>
</organism>
<keyword evidence="1" id="KW-0812">Transmembrane</keyword>
<feature type="transmembrane region" description="Helical" evidence="1">
    <location>
        <begin position="20"/>
        <end position="38"/>
    </location>
</feature>
<evidence type="ECO:0000313" key="2">
    <source>
        <dbReference type="EMBL" id="KAF2683522.1"/>
    </source>
</evidence>
<keyword evidence="3" id="KW-1185">Reference proteome</keyword>
<evidence type="ECO:0000256" key="1">
    <source>
        <dbReference type="SAM" id="Phobius"/>
    </source>
</evidence>
<gene>
    <name evidence="2" type="ORF">K458DRAFT_47575</name>
</gene>
<keyword evidence="1" id="KW-0472">Membrane</keyword>
<accession>A0A6G1IZ47</accession>
<protein>
    <submittedName>
        <fullName evidence="2">Uncharacterized protein</fullName>
    </submittedName>
</protein>
<dbReference type="Proteomes" id="UP000799291">
    <property type="component" value="Unassembled WGS sequence"/>
</dbReference>
<proteinExistence type="predicted"/>
<dbReference type="EMBL" id="MU005584">
    <property type="protein sequence ID" value="KAF2683522.1"/>
    <property type="molecule type" value="Genomic_DNA"/>
</dbReference>
<dbReference type="AlphaFoldDB" id="A0A6G1IZ47"/>